<dbReference type="Proteomes" id="UP001151760">
    <property type="component" value="Unassembled WGS sequence"/>
</dbReference>
<keyword evidence="2" id="KW-1185">Reference proteome</keyword>
<evidence type="ECO:0000313" key="1">
    <source>
        <dbReference type="EMBL" id="GJT89495.1"/>
    </source>
</evidence>
<evidence type="ECO:0000313" key="2">
    <source>
        <dbReference type="Proteomes" id="UP001151760"/>
    </source>
</evidence>
<reference evidence="1" key="1">
    <citation type="journal article" date="2022" name="Int. J. Mol. Sci.">
        <title>Draft Genome of Tanacetum Coccineum: Genomic Comparison of Closely Related Tanacetum-Family Plants.</title>
        <authorList>
            <person name="Yamashiro T."/>
            <person name="Shiraishi A."/>
            <person name="Nakayama K."/>
            <person name="Satake H."/>
        </authorList>
    </citation>
    <scope>NUCLEOTIDE SEQUENCE</scope>
</reference>
<comment type="caution">
    <text evidence="1">The sequence shown here is derived from an EMBL/GenBank/DDBJ whole genome shotgun (WGS) entry which is preliminary data.</text>
</comment>
<accession>A0ABQ5HNN7</accession>
<sequence>MDATGQRFQADSICHRLSKGSYIQRQLTGCILILRMKKDAVRSKEFMFAIQKRLKTRRIFWNLETFIGGRIQEGDYWIKLWWKWRYLVPVESIHSPMLTLNVFNQRHHDNRKTYNTASATLISNVMIKKSVSMQVRRSQRHMKAILLNKDDQEIYNG</sequence>
<organism evidence="1 2">
    <name type="scientific">Tanacetum coccineum</name>
    <dbReference type="NCBI Taxonomy" id="301880"/>
    <lineage>
        <taxon>Eukaryota</taxon>
        <taxon>Viridiplantae</taxon>
        <taxon>Streptophyta</taxon>
        <taxon>Embryophyta</taxon>
        <taxon>Tracheophyta</taxon>
        <taxon>Spermatophyta</taxon>
        <taxon>Magnoliopsida</taxon>
        <taxon>eudicotyledons</taxon>
        <taxon>Gunneridae</taxon>
        <taxon>Pentapetalae</taxon>
        <taxon>asterids</taxon>
        <taxon>campanulids</taxon>
        <taxon>Asterales</taxon>
        <taxon>Asteraceae</taxon>
        <taxon>Asteroideae</taxon>
        <taxon>Anthemideae</taxon>
        <taxon>Anthemidinae</taxon>
        <taxon>Tanacetum</taxon>
    </lineage>
</organism>
<reference evidence="1" key="2">
    <citation type="submission" date="2022-01" db="EMBL/GenBank/DDBJ databases">
        <authorList>
            <person name="Yamashiro T."/>
            <person name="Shiraishi A."/>
            <person name="Satake H."/>
            <person name="Nakayama K."/>
        </authorList>
    </citation>
    <scope>NUCLEOTIDE SEQUENCE</scope>
</reference>
<proteinExistence type="predicted"/>
<protein>
    <submittedName>
        <fullName evidence="1">Uncharacterized protein</fullName>
    </submittedName>
</protein>
<name>A0ABQ5HNN7_9ASTR</name>
<dbReference type="EMBL" id="BQNB010019829">
    <property type="protein sequence ID" value="GJT89495.1"/>
    <property type="molecule type" value="Genomic_DNA"/>
</dbReference>
<gene>
    <name evidence="1" type="ORF">Tco_1071212</name>
</gene>